<evidence type="ECO:0000313" key="3">
    <source>
        <dbReference type="EMBL" id="ODV63767.1"/>
    </source>
</evidence>
<evidence type="ECO:0000256" key="1">
    <source>
        <dbReference type="SAM" id="MobiDB-lite"/>
    </source>
</evidence>
<dbReference type="EMBL" id="KV454475">
    <property type="protein sequence ID" value="ODV63767.1"/>
    <property type="molecule type" value="Genomic_DNA"/>
</dbReference>
<gene>
    <name evidence="3" type="ORF">ASCRUDRAFT_73552</name>
</gene>
<dbReference type="GeneID" id="30965975"/>
<proteinExistence type="predicted"/>
<organism evidence="3 4">
    <name type="scientific">Ascoidea rubescens DSM 1968</name>
    <dbReference type="NCBI Taxonomy" id="1344418"/>
    <lineage>
        <taxon>Eukaryota</taxon>
        <taxon>Fungi</taxon>
        <taxon>Dikarya</taxon>
        <taxon>Ascomycota</taxon>
        <taxon>Saccharomycotina</taxon>
        <taxon>Saccharomycetes</taxon>
        <taxon>Ascoideaceae</taxon>
        <taxon>Ascoidea</taxon>
    </lineage>
</organism>
<evidence type="ECO:0000313" key="4">
    <source>
        <dbReference type="Proteomes" id="UP000095038"/>
    </source>
</evidence>
<name>A0A1D2VQC8_9ASCO</name>
<sequence>MGVRSQSLWGSSSACPFVLTSFLTRSFVTSLSKKTSDEGYMKRRLEQLAEESFLENSKFFKKHEKQIYISEKIPKNIDKFSKDNALSAPWTGEESVHDANLRMLVDSHKPLKQKISGNGLLKMPIAKRKSVSDRFSEAREKSLDYSLSKISETKSPQEEEDDGFKEMYRERLLGPELLGPTSFASTISAISSLADERIEEARKRGEFDNLPNRGKPMASNPHQSNPHLDRTEYHMNNILIKQDIVPPWIEKQTSVDLQIKHFRQGLQKKWRSRAINLVIENNKNSNNQQKLQIMQSFADNEINKTGPLLRDPAWENSQKSSLTPTLRSLNDIIRGYNLMAPMPSQKFYLLEDRELERCYKETAPHLVDALKRHLMGASSSTPQIKINPATYIPQSTNTSSVSSLFWKMFSK</sequence>
<dbReference type="Proteomes" id="UP000095038">
    <property type="component" value="Unassembled WGS sequence"/>
</dbReference>
<evidence type="ECO:0000259" key="2">
    <source>
        <dbReference type="Pfam" id="PF09350"/>
    </source>
</evidence>
<dbReference type="STRING" id="1344418.A0A1D2VQC8"/>
<protein>
    <recommendedName>
        <fullName evidence="2">DnaJ homologue subfamily C member 28 conserved domain-containing protein</fullName>
    </recommendedName>
</protein>
<dbReference type="Pfam" id="PF09350">
    <property type="entry name" value="DJC28_CD"/>
    <property type="match status" value="1"/>
</dbReference>
<reference evidence="4" key="1">
    <citation type="submission" date="2016-05" db="EMBL/GenBank/DDBJ databases">
        <title>Comparative genomics of biotechnologically important yeasts.</title>
        <authorList>
            <consortium name="DOE Joint Genome Institute"/>
            <person name="Riley R."/>
            <person name="Haridas S."/>
            <person name="Wolfe K.H."/>
            <person name="Lopes M.R."/>
            <person name="Hittinger C.T."/>
            <person name="Goker M."/>
            <person name="Salamov A."/>
            <person name="Wisecaver J."/>
            <person name="Long T.M."/>
            <person name="Aerts A.L."/>
            <person name="Barry K."/>
            <person name="Choi C."/>
            <person name="Clum A."/>
            <person name="Coughlan A.Y."/>
            <person name="Deshpande S."/>
            <person name="Douglass A.P."/>
            <person name="Hanson S.J."/>
            <person name="Klenk H.-P."/>
            <person name="Labutti K."/>
            <person name="Lapidus A."/>
            <person name="Lindquist E."/>
            <person name="Lipzen A."/>
            <person name="Meier-Kolthoff J.P."/>
            <person name="Ohm R.A."/>
            <person name="Otillar R.P."/>
            <person name="Pangilinan J."/>
            <person name="Peng Y."/>
            <person name="Rokas A."/>
            <person name="Rosa C.A."/>
            <person name="Scheuner C."/>
            <person name="Sibirny A.A."/>
            <person name="Slot J.C."/>
            <person name="Stielow J.B."/>
            <person name="Sun H."/>
            <person name="Kurtzman C.P."/>
            <person name="Blackwell M."/>
            <person name="Grigoriev I.V."/>
            <person name="Jeffries T.W."/>
        </authorList>
    </citation>
    <scope>NUCLEOTIDE SEQUENCE [LARGE SCALE GENOMIC DNA]</scope>
    <source>
        <strain evidence="4">DSM 1968</strain>
    </source>
</reference>
<feature type="region of interest" description="Disordered" evidence="1">
    <location>
        <begin position="207"/>
        <end position="227"/>
    </location>
</feature>
<dbReference type="PANTHER" id="PTHR39394:SF1">
    <property type="entry name" value="DNAJ HOMOLOGUE SUBFAMILY C MEMBER 28 CONSERVED DOMAIN-CONTAINING PROTEIN"/>
    <property type="match status" value="1"/>
</dbReference>
<dbReference type="PROSITE" id="PS51257">
    <property type="entry name" value="PROKAR_LIPOPROTEIN"/>
    <property type="match status" value="1"/>
</dbReference>
<keyword evidence="4" id="KW-1185">Reference proteome</keyword>
<dbReference type="PANTHER" id="PTHR39394">
    <property type="entry name" value="YALI0E31793P"/>
    <property type="match status" value="1"/>
</dbReference>
<dbReference type="RefSeq" id="XP_020050074.1">
    <property type="nucleotide sequence ID" value="XM_020192339.1"/>
</dbReference>
<dbReference type="AlphaFoldDB" id="A0A1D2VQC8"/>
<accession>A0A1D2VQC8</accession>
<dbReference type="InParanoid" id="A0A1D2VQC8"/>
<dbReference type="OrthoDB" id="1922282at2759"/>
<feature type="domain" description="DnaJ homologue subfamily C member 28 conserved" evidence="2">
    <location>
        <begin position="193"/>
        <end position="263"/>
    </location>
</feature>
<dbReference type="InterPro" id="IPR018961">
    <property type="entry name" value="DnaJ_homolog_subfam-C_membr-28"/>
</dbReference>